<evidence type="ECO:0000313" key="7">
    <source>
        <dbReference type="Proteomes" id="UP000737171"/>
    </source>
</evidence>
<name>A0ABX2EFB5_9BURK</name>
<comment type="caution">
    <text evidence="6">The sequence shown here is derived from an EMBL/GenBank/DDBJ whole genome shotgun (WGS) entry which is preliminary data.</text>
</comment>
<dbReference type="InterPro" id="IPR023352">
    <property type="entry name" value="MAPEG-like_dom_sf"/>
</dbReference>
<evidence type="ECO:0000256" key="3">
    <source>
        <dbReference type="ARBA" id="ARBA00022989"/>
    </source>
</evidence>
<feature type="transmembrane region" description="Helical" evidence="5">
    <location>
        <begin position="75"/>
        <end position="99"/>
    </location>
</feature>
<gene>
    <name evidence="6" type="ORF">HLB44_09845</name>
</gene>
<evidence type="ECO:0000256" key="1">
    <source>
        <dbReference type="ARBA" id="ARBA00004370"/>
    </source>
</evidence>
<dbReference type="Proteomes" id="UP000737171">
    <property type="component" value="Unassembled WGS sequence"/>
</dbReference>
<dbReference type="RefSeq" id="WP_173122410.1">
    <property type="nucleotide sequence ID" value="NZ_JABRWJ010000003.1"/>
</dbReference>
<evidence type="ECO:0000256" key="4">
    <source>
        <dbReference type="ARBA" id="ARBA00023136"/>
    </source>
</evidence>
<dbReference type="EMBL" id="JABRWJ010000003">
    <property type="protein sequence ID" value="NRF67285.1"/>
    <property type="molecule type" value="Genomic_DNA"/>
</dbReference>
<dbReference type="PANTHER" id="PTHR31004:SF1">
    <property type="entry name" value="TRANSMEMBRANE PROTEIN 79"/>
    <property type="match status" value="1"/>
</dbReference>
<evidence type="ECO:0000313" key="6">
    <source>
        <dbReference type="EMBL" id="NRF67285.1"/>
    </source>
</evidence>
<keyword evidence="3 5" id="KW-1133">Transmembrane helix</keyword>
<evidence type="ECO:0000256" key="2">
    <source>
        <dbReference type="ARBA" id="ARBA00022692"/>
    </source>
</evidence>
<keyword evidence="7" id="KW-1185">Reference proteome</keyword>
<organism evidence="6 7">
    <name type="scientific">Pseudaquabacterium terrae</name>
    <dbReference type="NCBI Taxonomy" id="2732868"/>
    <lineage>
        <taxon>Bacteria</taxon>
        <taxon>Pseudomonadati</taxon>
        <taxon>Pseudomonadota</taxon>
        <taxon>Betaproteobacteria</taxon>
        <taxon>Burkholderiales</taxon>
        <taxon>Sphaerotilaceae</taxon>
        <taxon>Pseudaquabacterium</taxon>
    </lineage>
</organism>
<feature type="transmembrane region" description="Helical" evidence="5">
    <location>
        <begin position="41"/>
        <end position="63"/>
    </location>
</feature>
<dbReference type="Gene3D" id="1.20.120.550">
    <property type="entry name" value="Membrane associated eicosanoid/glutathione metabolism-like domain"/>
    <property type="match status" value="1"/>
</dbReference>
<feature type="transmembrane region" description="Helical" evidence="5">
    <location>
        <begin position="179"/>
        <end position="199"/>
    </location>
</feature>
<feature type="transmembrane region" description="Helical" evidence="5">
    <location>
        <begin position="120"/>
        <end position="143"/>
    </location>
</feature>
<dbReference type="InterPro" id="IPR001129">
    <property type="entry name" value="Membr-assoc_MAPEG"/>
</dbReference>
<keyword evidence="4 5" id="KW-0472">Membrane</keyword>
<evidence type="ECO:0000256" key="5">
    <source>
        <dbReference type="SAM" id="Phobius"/>
    </source>
</evidence>
<accession>A0ABX2EFB5</accession>
<comment type="subcellular location">
    <subcellularLocation>
        <location evidence="1">Membrane</location>
    </subcellularLocation>
</comment>
<proteinExistence type="predicted"/>
<dbReference type="Pfam" id="PF01124">
    <property type="entry name" value="MAPEG"/>
    <property type="match status" value="1"/>
</dbReference>
<keyword evidence="2 5" id="KW-0812">Transmembrane</keyword>
<sequence>MGRPAKGRALHTRPLVLVRAASTSESPVRDKSARQRTIARSIWLTVPGTLAVLGLAALLPAMSGMDELNRRMAMTLGWLLVALLPYVASCLHIAAARFFEGSHDPLAGAESERLRIHCRVMQNTLEQLVWFAFSALAFAAFASPGQMRLVPVACGFFAFARFVYWWGYLRSATLGRAPGVQMTFTLNVTLFVYAIMLAARQLAW</sequence>
<reference evidence="6 7" key="1">
    <citation type="submission" date="2020-05" db="EMBL/GenBank/DDBJ databases">
        <title>Aquincola sp. isolate from soil.</title>
        <authorList>
            <person name="Han J."/>
            <person name="Kim D.-U."/>
        </authorList>
    </citation>
    <scope>NUCLEOTIDE SEQUENCE [LARGE SCALE GENOMIC DNA]</scope>
    <source>
        <strain evidence="6 7">S2</strain>
    </source>
</reference>
<protein>
    <submittedName>
        <fullName evidence="6">MAPEG family protein</fullName>
    </submittedName>
</protein>
<dbReference type="SUPFAM" id="SSF161084">
    <property type="entry name" value="MAPEG domain-like"/>
    <property type="match status" value="1"/>
</dbReference>
<dbReference type="PANTHER" id="PTHR31004">
    <property type="entry name" value="TRANSMEMBRANE PROTEIN 79"/>
    <property type="match status" value="1"/>
</dbReference>